<name>A0A7G5E495_9SPHI</name>
<protein>
    <submittedName>
        <fullName evidence="3">PepSY-like domain-containing protein</fullName>
    </submittedName>
</protein>
<accession>A0A7G5E495</accession>
<proteinExistence type="predicted"/>
<reference evidence="3 4" key="1">
    <citation type="journal article" date="2020" name="G3 (Bethesda)">
        <title>CeMbio - The Caenorhabditis elegans Microbiome Resource.</title>
        <authorList>
            <person name="Dirksen P."/>
            <person name="Assie A."/>
            <person name="Zimmermann J."/>
            <person name="Zhang F."/>
            <person name="Tietje A.M."/>
            <person name="Marsh S.A."/>
            <person name="Felix M.A."/>
            <person name="Shapira M."/>
            <person name="Kaleta C."/>
            <person name="Schulenburg H."/>
            <person name="Samuel B."/>
        </authorList>
    </citation>
    <scope>NUCLEOTIDE SEQUENCE [LARGE SCALE GENOMIC DNA]</scope>
    <source>
        <strain evidence="3 4">BIGb0170</strain>
    </source>
</reference>
<dbReference type="Proteomes" id="UP000515450">
    <property type="component" value="Chromosome"/>
</dbReference>
<dbReference type="InterPro" id="IPR021533">
    <property type="entry name" value="PepSY-like"/>
</dbReference>
<feature type="signal peptide" evidence="1">
    <location>
        <begin position="1"/>
        <end position="21"/>
    </location>
</feature>
<keyword evidence="1" id="KW-0732">Signal</keyword>
<dbReference type="RefSeq" id="WP_182329790.1">
    <property type="nucleotide sequence ID" value="NZ_CP058555.1"/>
</dbReference>
<dbReference type="Pfam" id="PF11396">
    <property type="entry name" value="PepSY_like"/>
    <property type="match status" value="1"/>
</dbReference>
<organism evidence="3 4">
    <name type="scientific">Sphingobacterium paramultivorum</name>
    <dbReference type="NCBI Taxonomy" id="2886510"/>
    <lineage>
        <taxon>Bacteria</taxon>
        <taxon>Pseudomonadati</taxon>
        <taxon>Bacteroidota</taxon>
        <taxon>Sphingobacteriia</taxon>
        <taxon>Sphingobacteriales</taxon>
        <taxon>Sphingobacteriaceae</taxon>
        <taxon>Sphingobacterium</taxon>
    </lineage>
</organism>
<evidence type="ECO:0000259" key="2">
    <source>
        <dbReference type="Pfam" id="PF11396"/>
    </source>
</evidence>
<sequence length="162" mass="18252">MWKLFLVIPTCLIFCACSNAAQSNKAYNFSKENQLKSKPLENVTLPDSALAFIKAYFPNIQILEVKVKKSPSATGTFHEVILADRTEIDFGKLGNWIEVKAPDGIGLPTVFFPQSIQSYLKENYNGTAVESIDKSSKGYKLELTNDNKLYFDTKGKFLRKKK</sequence>
<evidence type="ECO:0000313" key="4">
    <source>
        <dbReference type="Proteomes" id="UP000515450"/>
    </source>
</evidence>
<dbReference type="Gene3D" id="3.40.1420.30">
    <property type="match status" value="1"/>
</dbReference>
<dbReference type="EMBL" id="CP058555">
    <property type="protein sequence ID" value="QMV68820.1"/>
    <property type="molecule type" value="Genomic_DNA"/>
</dbReference>
<dbReference type="SUPFAM" id="SSF160574">
    <property type="entry name" value="BT0923-like"/>
    <property type="match status" value="1"/>
</dbReference>
<evidence type="ECO:0000313" key="3">
    <source>
        <dbReference type="EMBL" id="QMV68820.1"/>
    </source>
</evidence>
<dbReference type="AlphaFoldDB" id="A0A7G5E495"/>
<feature type="domain" description="Putative beta-lactamase-inhibitor-like PepSY-like" evidence="2">
    <location>
        <begin position="78"/>
        <end position="158"/>
    </location>
</feature>
<dbReference type="PROSITE" id="PS51257">
    <property type="entry name" value="PROKAR_LIPOPROTEIN"/>
    <property type="match status" value="1"/>
</dbReference>
<keyword evidence="4" id="KW-1185">Reference proteome</keyword>
<evidence type="ECO:0000256" key="1">
    <source>
        <dbReference type="SAM" id="SignalP"/>
    </source>
</evidence>
<gene>
    <name evidence="3" type="ORF">HS960_14650</name>
</gene>
<feature type="chain" id="PRO_5028926654" evidence="1">
    <location>
        <begin position="22"/>
        <end position="162"/>
    </location>
</feature>